<sequence length="85" mass="8906">MTLRMPPPGGAKLTTRETAHRLGVSPSYLNRARAGGYGPVAHRYGRKIVYLASDVAAYAAAHRLEPIAADASTASPSNTIEGGRS</sequence>
<organism evidence="2 3">
    <name type="scientific">Methylorubrum populi</name>
    <dbReference type="NCBI Taxonomy" id="223967"/>
    <lineage>
        <taxon>Bacteria</taxon>
        <taxon>Pseudomonadati</taxon>
        <taxon>Pseudomonadota</taxon>
        <taxon>Alphaproteobacteria</taxon>
        <taxon>Hyphomicrobiales</taxon>
        <taxon>Methylobacteriaceae</taxon>
        <taxon>Methylorubrum</taxon>
    </lineage>
</organism>
<protein>
    <recommendedName>
        <fullName evidence="1">Helix-turn-helix domain-containing protein</fullName>
    </recommendedName>
</protein>
<dbReference type="AlphaFoldDB" id="A0A833J674"/>
<comment type="caution">
    <text evidence="2">The sequence shown here is derived from an EMBL/GenBank/DDBJ whole genome shotgun (WGS) entry which is preliminary data.</text>
</comment>
<evidence type="ECO:0000259" key="1">
    <source>
        <dbReference type="Pfam" id="PF12728"/>
    </source>
</evidence>
<dbReference type="InterPro" id="IPR009061">
    <property type="entry name" value="DNA-bd_dom_put_sf"/>
</dbReference>
<dbReference type="Proteomes" id="UP000469949">
    <property type="component" value="Unassembled WGS sequence"/>
</dbReference>
<proteinExistence type="predicted"/>
<dbReference type="Pfam" id="PF12728">
    <property type="entry name" value="HTH_17"/>
    <property type="match status" value="1"/>
</dbReference>
<evidence type="ECO:0000313" key="3">
    <source>
        <dbReference type="Proteomes" id="UP000469949"/>
    </source>
</evidence>
<name>A0A833J674_9HYPH</name>
<dbReference type="SUPFAM" id="SSF46955">
    <property type="entry name" value="Putative DNA-binding domain"/>
    <property type="match status" value="1"/>
</dbReference>
<accession>A0A833J674</accession>
<feature type="domain" description="Helix-turn-helix" evidence="1">
    <location>
        <begin position="13"/>
        <end position="62"/>
    </location>
</feature>
<dbReference type="EMBL" id="WEKV01000009">
    <property type="protein sequence ID" value="KAB7785380.1"/>
    <property type="molecule type" value="Genomic_DNA"/>
</dbReference>
<reference evidence="2 3" key="1">
    <citation type="submission" date="2019-10" db="EMBL/GenBank/DDBJ databases">
        <title>Draft Genome Sequence of the Caffeine Degrading Methylotroph Methylorubrum populi PINKEL.</title>
        <authorList>
            <person name="Dawson S.C."/>
            <person name="Zhang X."/>
            <person name="Wright M.E."/>
            <person name="Sharma G."/>
            <person name="Langner J.T."/>
            <person name="Ditty J.L."/>
            <person name="Subuyuj G.A."/>
        </authorList>
    </citation>
    <scope>NUCLEOTIDE SEQUENCE [LARGE SCALE GENOMIC DNA]</scope>
    <source>
        <strain evidence="2 3">Pinkel</strain>
    </source>
</reference>
<dbReference type="InterPro" id="IPR041657">
    <property type="entry name" value="HTH_17"/>
</dbReference>
<evidence type="ECO:0000313" key="2">
    <source>
        <dbReference type="EMBL" id="KAB7785380.1"/>
    </source>
</evidence>
<dbReference type="RefSeq" id="WP_152276783.1">
    <property type="nucleotide sequence ID" value="NZ_WEKV01000009.1"/>
</dbReference>
<gene>
    <name evidence="2" type="ORF">F8B43_1881</name>
</gene>